<feature type="region of interest" description="Disordered" evidence="1">
    <location>
        <begin position="75"/>
        <end position="95"/>
    </location>
</feature>
<dbReference type="Proteomes" id="UP000028990">
    <property type="component" value="Unassembled WGS sequence"/>
</dbReference>
<evidence type="ECO:0000256" key="1">
    <source>
        <dbReference type="SAM" id="MobiDB-lite"/>
    </source>
</evidence>
<evidence type="ECO:0000313" key="2">
    <source>
        <dbReference type="EMBL" id="KFO29059.1"/>
    </source>
</evidence>
<organism evidence="2 3">
    <name type="scientific">Fukomys damarensis</name>
    <name type="common">Damaraland mole rat</name>
    <name type="synonym">Cryptomys damarensis</name>
    <dbReference type="NCBI Taxonomy" id="885580"/>
    <lineage>
        <taxon>Eukaryota</taxon>
        <taxon>Metazoa</taxon>
        <taxon>Chordata</taxon>
        <taxon>Craniata</taxon>
        <taxon>Vertebrata</taxon>
        <taxon>Euteleostomi</taxon>
        <taxon>Mammalia</taxon>
        <taxon>Eutheria</taxon>
        <taxon>Euarchontoglires</taxon>
        <taxon>Glires</taxon>
        <taxon>Rodentia</taxon>
        <taxon>Hystricomorpha</taxon>
        <taxon>Bathyergidae</taxon>
        <taxon>Fukomys</taxon>
    </lineage>
</organism>
<dbReference type="AlphaFoldDB" id="A0A091DA96"/>
<evidence type="ECO:0000313" key="3">
    <source>
        <dbReference type="Proteomes" id="UP000028990"/>
    </source>
</evidence>
<reference evidence="2 3" key="1">
    <citation type="submission" date="2013-11" db="EMBL/GenBank/DDBJ databases">
        <title>The Damaraland mole rat (Fukomys damarensis) genome and evolution of African mole rats.</title>
        <authorList>
            <person name="Gladyshev V.N."/>
            <person name="Fang X."/>
        </authorList>
    </citation>
    <scope>NUCLEOTIDE SEQUENCE [LARGE SCALE GENOMIC DNA]</scope>
    <source>
        <tissue evidence="2">Liver</tissue>
    </source>
</reference>
<gene>
    <name evidence="2" type="ORF">H920_09581</name>
</gene>
<keyword evidence="3" id="KW-1185">Reference proteome</keyword>
<dbReference type="EMBL" id="KN122654">
    <property type="protein sequence ID" value="KFO29059.1"/>
    <property type="molecule type" value="Genomic_DNA"/>
</dbReference>
<feature type="region of interest" description="Disordered" evidence="1">
    <location>
        <begin position="41"/>
        <end position="63"/>
    </location>
</feature>
<accession>A0A091DA96</accession>
<proteinExistence type="predicted"/>
<protein>
    <submittedName>
        <fullName evidence="2">Uncharacterized protein</fullName>
    </submittedName>
</protein>
<sequence length="95" mass="10030">MRGARGVLRLFIPPHAADRERSVKGPQGCLFLPRWGLSLRREGPEGRTLRGTAPVTEPDSTDGLKVAAEGSAFWASPRKVQPGPPSSGATGALLT</sequence>
<name>A0A091DA96_FUKDA</name>